<evidence type="ECO:0000259" key="5">
    <source>
        <dbReference type="PROSITE" id="PS50977"/>
    </source>
</evidence>
<evidence type="ECO:0000256" key="1">
    <source>
        <dbReference type="ARBA" id="ARBA00023015"/>
    </source>
</evidence>
<reference evidence="7" key="1">
    <citation type="journal article" date="2019" name="Int. J. Syst. Evol. Microbiol.">
        <title>The Global Catalogue of Microorganisms (GCM) 10K type strain sequencing project: providing services to taxonomists for standard genome sequencing and annotation.</title>
        <authorList>
            <consortium name="The Broad Institute Genomics Platform"/>
            <consortium name="The Broad Institute Genome Sequencing Center for Infectious Disease"/>
            <person name="Wu L."/>
            <person name="Ma J."/>
        </authorList>
    </citation>
    <scope>NUCLEOTIDE SEQUENCE [LARGE SCALE GENOMIC DNA]</scope>
    <source>
        <strain evidence="7">NCAIM B.02333</strain>
    </source>
</reference>
<comment type="caution">
    <text evidence="6">The sequence shown here is derived from an EMBL/GenBank/DDBJ whole genome shotgun (WGS) entry which is preliminary data.</text>
</comment>
<evidence type="ECO:0000313" key="6">
    <source>
        <dbReference type="EMBL" id="MFC3689835.1"/>
    </source>
</evidence>
<dbReference type="PROSITE" id="PS50977">
    <property type="entry name" value="HTH_TETR_2"/>
    <property type="match status" value="1"/>
</dbReference>
<name>A0ABV7WJM5_9MICO</name>
<dbReference type="InterPro" id="IPR041490">
    <property type="entry name" value="KstR2_TetR_C"/>
</dbReference>
<accession>A0ABV7WJM5</accession>
<dbReference type="InterPro" id="IPR009057">
    <property type="entry name" value="Homeodomain-like_sf"/>
</dbReference>
<proteinExistence type="predicted"/>
<gene>
    <name evidence="6" type="ORF">ACFOLH_15910</name>
</gene>
<dbReference type="InterPro" id="IPR001647">
    <property type="entry name" value="HTH_TetR"/>
</dbReference>
<dbReference type="PANTHER" id="PTHR30055">
    <property type="entry name" value="HTH-TYPE TRANSCRIPTIONAL REGULATOR RUTR"/>
    <property type="match status" value="1"/>
</dbReference>
<dbReference type="Pfam" id="PF17932">
    <property type="entry name" value="TetR_C_24"/>
    <property type="match status" value="1"/>
</dbReference>
<dbReference type="PRINTS" id="PR00455">
    <property type="entry name" value="HTHTETR"/>
</dbReference>
<evidence type="ECO:0000313" key="7">
    <source>
        <dbReference type="Proteomes" id="UP001595685"/>
    </source>
</evidence>
<keyword evidence="7" id="KW-1185">Reference proteome</keyword>
<organism evidence="6 7">
    <name type="scientific">Aquipuribacter hungaricus</name>
    <dbReference type="NCBI Taxonomy" id="545624"/>
    <lineage>
        <taxon>Bacteria</taxon>
        <taxon>Bacillati</taxon>
        <taxon>Actinomycetota</taxon>
        <taxon>Actinomycetes</taxon>
        <taxon>Micrococcales</taxon>
        <taxon>Intrasporangiaceae</taxon>
        <taxon>Aquipuribacter</taxon>
    </lineage>
</organism>
<dbReference type="RefSeq" id="WP_340295568.1">
    <property type="nucleotide sequence ID" value="NZ_JBBEOI010000261.1"/>
</dbReference>
<dbReference type="InterPro" id="IPR023772">
    <property type="entry name" value="DNA-bd_HTH_TetR-type_CS"/>
</dbReference>
<keyword evidence="3" id="KW-0804">Transcription</keyword>
<dbReference type="InterPro" id="IPR050109">
    <property type="entry name" value="HTH-type_TetR-like_transc_reg"/>
</dbReference>
<dbReference type="Gene3D" id="1.10.10.60">
    <property type="entry name" value="Homeodomain-like"/>
    <property type="match status" value="1"/>
</dbReference>
<evidence type="ECO:0000256" key="3">
    <source>
        <dbReference type="ARBA" id="ARBA00023163"/>
    </source>
</evidence>
<dbReference type="Gene3D" id="1.10.357.10">
    <property type="entry name" value="Tetracycline Repressor, domain 2"/>
    <property type="match status" value="1"/>
</dbReference>
<evidence type="ECO:0000256" key="2">
    <source>
        <dbReference type="ARBA" id="ARBA00023125"/>
    </source>
</evidence>
<protein>
    <submittedName>
        <fullName evidence="6">TetR/AcrR family transcriptional regulator</fullName>
    </submittedName>
</protein>
<dbReference type="Proteomes" id="UP001595685">
    <property type="component" value="Unassembled WGS sequence"/>
</dbReference>
<evidence type="ECO:0000256" key="4">
    <source>
        <dbReference type="PROSITE-ProRule" id="PRU00335"/>
    </source>
</evidence>
<keyword evidence="1" id="KW-0805">Transcription regulation</keyword>
<dbReference type="SUPFAM" id="SSF48498">
    <property type="entry name" value="Tetracyclin repressor-like, C-terminal domain"/>
    <property type="match status" value="1"/>
</dbReference>
<dbReference type="InterPro" id="IPR036271">
    <property type="entry name" value="Tet_transcr_reg_TetR-rel_C_sf"/>
</dbReference>
<feature type="DNA-binding region" description="H-T-H motif" evidence="4">
    <location>
        <begin position="38"/>
        <end position="57"/>
    </location>
</feature>
<dbReference type="PANTHER" id="PTHR30055:SF234">
    <property type="entry name" value="HTH-TYPE TRANSCRIPTIONAL REGULATOR BETI"/>
    <property type="match status" value="1"/>
</dbReference>
<keyword evidence="2 4" id="KW-0238">DNA-binding</keyword>
<dbReference type="EMBL" id="JBHRWW010000013">
    <property type="protein sequence ID" value="MFC3689835.1"/>
    <property type="molecule type" value="Genomic_DNA"/>
</dbReference>
<sequence length="208" mass="22371">MTSTDPVRGRGRPARHSLDELVEIVATQFIDRGYDATSMEDLARATGLTKAALYHHVAGKEEFLRLAVSKGIDALAEALAEAEDLDAPAVRRLETVVRRSVAVLVDNLPYVTLLLRVRGNTPAELWALERRRDLDARTAALTAKAVADGDLDPDVNPRLVTRLVFGAVNSVTEWYRPGGGTGPDEVGDVLARMLVEGLRPRAGGPGAA</sequence>
<dbReference type="PROSITE" id="PS01081">
    <property type="entry name" value="HTH_TETR_1"/>
    <property type="match status" value="1"/>
</dbReference>
<feature type="domain" description="HTH tetR-type" evidence="5">
    <location>
        <begin position="15"/>
        <end position="75"/>
    </location>
</feature>
<dbReference type="Pfam" id="PF00440">
    <property type="entry name" value="TetR_N"/>
    <property type="match status" value="1"/>
</dbReference>
<dbReference type="SUPFAM" id="SSF46689">
    <property type="entry name" value="Homeodomain-like"/>
    <property type="match status" value="1"/>
</dbReference>